<dbReference type="Gene3D" id="3.40.630.30">
    <property type="match status" value="1"/>
</dbReference>
<accession>A0A6A6RQD3</accession>
<dbReference type="Pfam" id="PF00583">
    <property type="entry name" value="Acetyltransf_1"/>
    <property type="match status" value="1"/>
</dbReference>
<dbReference type="OrthoDB" id="410198at2759"/>
<evidence type="ECO:0000259" key="1">
    <source>
        <dbReference type="PROSITE" id="PS51186"/>
    </source>
</evidence>
<dbReference type="Proteomes" id="UP000799753">
    <property type="component" value="Unassembled WGS sequence"/>
</dbReference>
<evidence type="ECO:0000313" key="2">
    <source>
        <dbReference type="EMBL" id="KAF2637580.1"/>
    </source>
</evidence>
<reference evidence="2" key="1">
    <citation type="journal article" date="2020" name="Stud. Mycol.">
        <title>101 Dothideomycetes genomes: a test case for predicting lifestyles and emergence of pathogens.</title>
        <authorList>
            <person name="Haridas S."/>
            <person name="Albert R."/>
            <person name="Binder M."/>
            <person name="Bloem J."/>
            <person name="Labutti K."/>
            <person name="Salamov A."/>
            <person name="Andreopoulos B."/>
            <person name="Baker S."/>
            <person name="Barry K."/>
            <person name="Bills G."/>
            <person name="Bluhm B."/>
            <person name="Cannon C."/>
            <person name="Castanera R."/>
            <person name="Culley D."/>
            <person name="Daum C."/>
            <person name="Ezra D."/>
            <person name="Gonzalez J."/>
            <person name="Henrissat B."/>
            <person name="Kuo A."/>
            <person name="Liang C."/>
            <person name="Lipzen A."/>
            <person name="Lutzoni F."/>
            <person name="Magnuson J."/>
            <person name="Mondo S."/>
            <person name="Nolan M."/>
            <person name="Ohm R."/>
            <person name="Pangilinan J."/>
            <person name="Park H.-J."/>
            <person name="Ramirez L."/>
            <person name="Alfaro M."/>
            <person name="Sun H."/>
            <person name="Tritt A."/>
            <person name="Yoshinaga Y."/>
            <person name="Zwiers L.-H."/>
            <person name="Turgeon B."/>
            <person name="Goodwin S."/>
            <person name="Spatafora J."/>
            <person name="Crous P."/>
            <person name="Grigoriev I."/>
        </authorList>
    </citation>
    <scope>NUCLEOTIDE SEQUENCE</scope>
    <source>
        <strain evidence="2">CBS 473.64</strain>
    </source>
</reference>
<dbReference type="EMBL" id="MU006793">
    <property type="protein sequence ID" value="KAF2637580.1"/>
    <property type="molecule type" value="Genomic_DNA"/>
</dbReference>
<dbReference type="AlphaFoldDB" id="A0A6A6RQD3"/>
<evidence type="ECO:0000313" key="3">
    <source>
        <dbReference type="Proteomes" id="UP000799753"/>
    </source>
</evidence>
<dbReference type="InterPro" id="IPR052523">
    <property type="entry name" value="Trichothecene_AcTrans"/>
</dbReference>
<name>A0A6A6RQD3_9PLEO</name>
<dbReference type="PANTHER" id="PTHR42791">
    <property type="entry name" value="GNAT FAMILY ACETYLTRANSFERASE"/>
    <property type="match status" value="1"/>
</dbReference>
<dbReference type="InterPro" id="IPR016181">
    <property type="entry name" value="Acyl_CoA_acyltransferase"/>
</dbReference>
<feature type="domain" description="N-acetyltransferase" evidence="1">
    <location>
        <begin position="26"/>
        <end position="215"/>
    </location>
</feature>
<dbReference type="PROSITE" id="PS51186">
    <property type="entry name" value="GNAT"/>
    <property type="match status" value="1"/>
</dbReference>
<sequence>MASKYVLKEAKDEKDMDVIMDVIWAANYTPYDPIAQIIFPVLGYTPEDRAASITEAKQRFWSQHLADPASHWFYVVELESGKAVGCCQWQIFTANPFAKGSGRIEAPWWPEGEYRGFCEDILNQVYLPRKSWMQKPFLALNWMAVLPTHRRRGIGSLLMNAGITRADDLNLECWMESSGMGKPLYEIFGFKPISTIQFDTERTNASDVWRRCEHDLIPPTITTMWRPKGGLWTVNGRTVEGPWEADPEDIKKGGIRI</sequence>
<keyword evidence="3" id="KW-1185">Reference proteome</keyword>
<dbReference type="InterPro" id="IPR000182">
    <property type="entry name" value="GNAT_dom"/>
</dbReference>
<dbReference type="CDD" id="cd04301">
    <property type="entry name" value="NAT_SF"/>
    <property type="match status" value="1"/>
</dbReference>
<dbReference type="PANTHER" id="PTHR42791:SF5">
    <property type="entry name" value="HYPOTHETICAL ACETYLTRANSFERASE (EUROFUNG)"/>
    <property type="match status" value="1"/>
</dbReference>
<protein>
    <recommendedName>
        <fullName evidence="1">N-acetyltransferase domain-containing protein</fullName>
    </recommendedName>
</protein>
<proteinExistence type="predicted"/>
<dbReference type="SUPFAM" id="SSF55729">
    <property type="entry name" value="Acyl-CoA N-acyltransferases (Nat)"/>
    <property type="match status" value="1"/>
</dbReference>
<organism evidence="2 3">
    <name type="scientific">Massarina eburnea CBS 473.64</name>
    <dbReference type="NCBI Taxonomy" id="1395130"/>
    <lineage>
        <taxon>Eukaryota</taxon>
        <taxon>Fungi</taxon>
        <taxon>Dikarya</taxon>
        <taxon>Ascomycota</taxon>
        <taxon>Pezizomycotina</taxon>
        <taxon>Dothideomycetes</taxon>
        <taxon>Pleosporomycetidae</taxon>
        <taxon>Pleosporales</taxon>
        <taxon>Massarineae</taxon>
        <taxon>Massarinaceae</taxon>
        <taxon>Massarina</taxon>
    </lineage>
</organism>
<gene>
    <name evidence="2" type="ORF">P280DRAFT_407351</name>
</gene>
<dbReference type="GO" id="GO:0016747">
    <property type="term" value="F:acyltransferase activity, transferring groups other than amino-acyl groups"/>
    <property type="evidence" value="ECO:0007669"/>
    <property type="project" value="InterPro"/>
</dbReference>